<evidence type="ECO:0000313" key="2">
    <source>
        <dbReference type="EMBL" id="ACV37249.1"/>
    </source>
</evidence>
<dbReference type="EMBL" id="CP001715">
    <property type="protein sequence ID" value="ACV37249.1"/>
    <property type="molecule type" value="Genomic_DNA"/>
</dbReference>
<sequence length="223" mass="24475">MDRELVVTGDGSHSLYLPGCDEHYHSVHGALRESLHVFIRHGYDHVIAAAGGRVRILEVGFGTGLNALLTWERTNQGSADVEYTAVEPFPLAAELVLRLNHADSTSTPLGGGVFAAMHGCAWGTGVRLGDRFSLVKLQTRIEDFSPGDDYDLVYFDAFSPPVQPELWTLEIFDKLQRCMRRGGVLVTYCAKGAVKRNLRAVGFAIENPPGPPGKREITRATKR</sequence>
<name>C7RN63_ACCRE</name>
<evidence type="ECO:0000259" key="1">
    <source>
        <dbReference type="Pfam" id="PF05430"/>
    </source>
</evidence>
<dbReference type="Pfam" id="PF05430">
    <property type="entry name" value="Methyltransf_30"/>
    <property type="match status" value="1"/>
</dbReference>
<dbReference type="InterPro" id="IPR029063">
    <property type="entry name" value="SAM-dependent_MTases_sf"/>
</dbReference>
<dbReference type="InterPro" id="IPR047785">
    <property type="entry name" value="tRNA_MNMC2"/>
</dbReference>
<dbReference type="Gene3D" id="3.40.50.150">
    <property type="entry name" value="Vaccinia Virus protein VP39"/>
    <property type="match status" value="1"/>
</dbReference>
<dbReference type="KEGG" id="app:CAP2UW1_4004"/>
<dbReference type="PANTHER" id="PTHR39963:SF1">
    <property type="entry name" value="MNMC-LIKE METHYLTRANSFERASE DOMAIN-CONTAINING PROTEIN"/>
    <property type="match status" value="1"/>
</dbReference>
<dbReference type="PANTHER" id="PTHR39963">
    <property type="entry name" value="SLL0983 PROTEIN"/>
    <property type="match status" value="1"/>
</dbReference>
<reference evidence="2" key="1">
    <citation type="submission" date="2009-08" db="EMBL/GenBank/DDBJ databases">
        <authorList>
            <consortium name="US DOE Joint Genome Institute"/>
            <person name="Lucas S."/>
            <person name="Copeland A."/>
            <person name="Lapidus A."/>
            <person name="Glavina del Rio T."/>
            <person name="Dalin E."/>
            <person name="Tice H."/>
            <person name="Bruce D."/>
            <person name="Barry K."/>
            <person name="Pitluck S."/>
            <person name="Lowry S."/>
            <person name="Larimer F."/>
            <person name="Land M."/>
            <person name="Hauser L."/>
            <person name="Kyrpides N."/>
            <person name="Ivanova N."/>
            <person name="McMahon K.D."/>
            <person name="Hugenholtz P."/>
        </authorList>
    </citation>
    <scope>NUCLEOTIDE SEQUENCE</scope>
    <source>
        <strain evidence="2">UW-1</strain>
    </source>
</reference>
<dbReference type="NCBIfam" id="NF033855">
    <property type="entry name" value="tRNA_MNMC2"/>
    <property type="match status" value="1"/>
</dbReference>
<dbReference type="OrthoDB" id="9786494at2"/>
<dbReference type="GO" id="GO:0016645">
    <property type="term" value="F:oxidoreductase activity, acting on the CH-NH group of donors"/>
    <property type="evidence" value="ECO:0007669"/>
    <property type="project" value="InterPro"/>
</dbReference>
<proteinExistence type="predicted"/>
<feature type="domain" description="MnmC-like methyltransferase" evidence="1">
    <location>
        <begin position="144"/>
        <end position="222"/>
    </location>
</feature>
<gene>
    <name evidence="2" type="ordered locus">CAP2UW1_4004</name>
</gene>
<dbReference type="SUPFAM" id="SSF53335">
    <property type="entry name" value="S-adenosyl-L-methionine-dependent methyltransferases"/>
    <property type="match status" value="1"/>
</dbReference>
<protein>
    <recommendedName>
        <fullName evidence="1">MnmC-like methyltransferase domain-containing protein</fullName>
    </recommendedName>
</protein>
<organism evidence="2">
    <name type="scientific">Accumulibacter regalis</name>
    <dbReference type="NCBI Taxonomy" id="522306"/>
    <lineage>
        <taxon>Bacteria</taxon>
        <taxon>Pseudomonadati</taxon>
        <taxon>Pseudomonadota</taxon>
        <taxon>Betaproteobacteria</taxon>
        <taxon>Candidatus Accumulibacter</taxon>
    </lineage>
</organism>
<dbReference type="InterPro" id="IPR008471">
    <property type="entry name" value="MnmC-like_methylTransf"/>
</dbReference>
<dbReference type="HOGENOM" id="CLU_061971_1_0_4"/>
<accession>C7RN63</accession>
<dbReference type="AlphaFoldDB" id="C7RN63"/>
<dbReference type="GO" id="GO:0004808">
    <property type="term" value="F:tRNA (5-methylaminomethyl-2-thiouridylate)(34)-methyltransferase activity"/>
    <property type="evidence" value="ECO:0007669"/>
    <property type="project" value="InterPro"/>
</dbReference>
<reference evidence="2" key="2">
    <citation type="submission" date="2009-09" db="EMBL/GenBank/DDBJ databases">
        <title>Complete sequence of chromosome of Candidatus Accumulibacter phosphatis clade IIA str. UW-1.</title>
        <authorList>
            <consortium name="US DOE Joint Genome Institute"/>
            <person name="Martin H.G."/>
            <person name="Ivanova N."/>
            <person name="Kunin V."/>
            <person name="Warnecke F."/>
            <person name="Barry K."/>
            <person name="He S."/>
            <person name="Salamov A."/>
            <person name="Szeto E."/>
            <person name="Dalin E."/>
            <person name="Pangilinan J.L."/>
            <person name="Lapidus A."/>
            <person name="Lowry S."/>
            <person name="Kyrpides N.C."/>
            <person name="McMahon K.D."/>
            <person name="Hugenholtz P."/>
        </authorList>
    </citation>
    <scope>NUCLEOTIDE SEQUENCE [LARGE SCALE GENOMIC DNA]</scope>
    <source>
        <strain evidence="2">UW-1</strain>
    </source>
</reference>
<dbReference type="eggNOG" id="COG4121">
    <property type="taxonomic scope" value="Bacteria"/>
</dbReference>